<accession>A0A1B4FQV5</accession>
<feature type="region of interest" description="Disordered" evidence="1">
    <location>
        <begin position="1"/>
        <end position="61"/>
    </location>
</feature>
<dbReference type="EMBL" id="CP013388">
    <property type="protein sequence ID" value="AOJ06038.1"/>
    <property type="molecule type" value="Genomic_DNA"/>
</dbReference>
<proteinExistence type="predicted"/>
<dbReference type="Proteomes" id="UP000067711">
    <property type="component" value="Chromosome 2"/>
</dbReference>
<evidence type="ECO:0000313" key="3">
    <source>
        <dbReference type="Proteomes" id="UP000067711"/>
    </source>
</evidence>
<protein>
    <submittedName>
        <fullName evidence="2">Uncharacterized protein</fullName>
    </submittedName>
</protein>
<name>A0A1B4FQV5_9BURK</name>
<organism evidence="2 3">
    <name type="scientific">Burkholderia mayonis</name>
    <dbReference type="NCBI Taxonomy" id="1385591"/>
    <lineage>
        <taxon>Bacteria</taxon>
        <taxon>Pseudomonadati</taxon>
        <taxon>Pseudomonadota</taxon>
        <taxon>Betaproteobacteria</taxon>
        <taxon>Burkholderiales</taxon>
        <taxon>Burkholderiaceae</taxon>
        <taxon>Burkholderia</taxon>
        <taxon>pseudomallei group</taxon>
    </lineage>
</organism>
<gene>
    <name evidence="2" type="ORF">WS71_00885</name>
</gene>
<feature type="compositionally biased region" description="Polar residues" evidence="1">
    <location>
        <begin position="47"/>
        <end position="61"/>
    </location>
</feature>
<evidence type="ECO:0000256" key="1">
    <source>
        <dbReference type="SAM" id="MobiDB-lite"/>
    </source>
</evidence>
<sequence length="61" mass="6729">MQSRRSNRGQGIGGDFTRRSGFGNGNQAPSTERFMRLHRVARGVGPRSNSLRRSTPLAQSL</sequence>
<dbReference type="AlphaFoldDB" id="A0A1B4FQV5"/>
<evidence type="ECO:0000313" key="2">
    <source>
        <dbReference type="EMBL" id="AOJ06038.1"/>
    </source>
</evidence>
<reference evidence="2 3" key="1">
    <citation type="submission" date="2015-12" db="EMBL/GenBank/DDBJ databases">
        <title>Diversity of Burkholderia near neighbor genomes.</title>
        <authorList>
            <person name="Sahl J."/>
            <person name="Wagner D."/>
            <person name="Keim P."/>
        </authorList>
    </citation>
    <scope>NUCLEOTIDE SEQUENCE [LARGE SCALE GENOMIC DNA]</scope>
    <source>
        <strain evidence="2 3">BDU8</strain>
    </source>
</reference>